<comment type="similarity">
    <text evidence="4">Belongs to the HepT RNase toxin family.</text>
</comment>
<evidence type="ECO:0000256" key="3">
    <source>
        <dbReference type="ARBA" id="ARBA00022801"/>
    </source>
</evidence>
<evidence type="ECO:0000313" key="5">
    <source>
        <dbReference type="EMBL" id="MDA5107399.1"/>
    </source>
</evidence>
<keyword evidence="2" id="KW-0540">Nuclease</keyword>
<protein>
    <submittedName>
        <fullName evidence="5">DUF86 domain-containing protein</fullName>
    </submittedName>
</protein>
<dbReference type="PANTHER" id="PTHR33397">
    <property type="entry name" value="UPF0331 PROTEIN YUTE"/>
    <property type="match status" value="1"/>
</dbReference>
<gene>
    <name evidence="5" type="ORF">O3V59_03420</name>
</gene>
<keyword evidence="1" id="KW-1277">Toxin-antitoxin system</keyword>
<dbReference type="AlphaFoldDB" id="A0A9X3TMU1"/>
<accession>A0A9X3TMU1</accession>
<dbReference type="RefSeq" id="WP_271139501.1">
    <property type="nucleotide sequence ID" value="NZ_JAPYYP010000003.1"/>
</dbReference>
<dbReference type="InterPro" id="IPR008201">
    <property type="entry name" value="HepT-like"/>
</dbReference>
<evidence type="ECO:0000256" key="1">
    <source>
        <dbReference type="ARBA" id="ARBA00022649"/>
    </source>
</evidence>
<sequence length="144" mass="16298">MYDVNTKKIDEVLTHLSRMLDLLDKLAARGAEDVLADDVAEAAMERALHLSIEAVIDVGNALIDGFIMRDPGSYSDIVEILRDERVISDEQARVLTDVVEFRRHLVNQYTRVPAAEMVALVQNSLPTLRQFEPAVRTYLQNELF</sequence>
<dbReference type="Pfam" id="PF01934">
    <property type="entry name" value="HepT-like"/>
    <property type="match status" value="1"/>
</dbReference>
<dbReference type="InterPro" id="IPR037038">
    <property type="entry name" value="HepT-like_sf"/>
</dbReference>
<dbReference type="GO" id="GO:0110001">
    <property type="term" value="C:toxin-antitoxin complex"/>
    <property type="evidence" value="ECO:0007669"/>
    <property type="project" value="InterPro"/>
</dbReference>
<dbReference type="NCBIfam" id="NF047751">
    <property type="entry name" value="HepT_toxin"/>
    <property type="match status" value="1"/>
</dbReference>
<name>A0A9X3TMU1_9BACL</name>
<keyword evidence="6" id="KW-1185">Reference proteome</keyword>
<proteinExistence type="inferred from homology"/>
<dbReference type="GO" id="GO:0016787">
    <property type="term" value="F:hydrolase activity"/>
    <property type="evidence" value="ECO:0007669"/>
    <property type="project" value="UniProtKB-KW"/>
</dbReference>
<evidence type="ECO:0000313" key="6">
    <source>
        <dbReference type="Proteomes" id="UP001151071"/>
    </source>
</evidence>
<dbReference type="PANTHER" id="PTHR33397:SF5">
    <property type="entry name" value="RNASE YUTE-RELATED"/>
    <property type="match status" value="1"/>
</dbReference>
<organism evidence="5 6">
    <name type="scientific">Brevibacillus thermoruber</name>
    <dbReference type="NCBI Taxonomy" id="33942"/>
    <lineage>
        <taxon>Bacteria</taxon>
        <taxon>Bacillati</taxon>
        <taxon>Bacillota</taxon>
        <taxon>Bacilli</taxon>
        <taxon>Bacillales</taxon>
        <taxon>Paenibacillaceae</taxon>
        <taxon>Brevibacillus</taxon>
    </lineage>
</organism>
<keyword evidence="3" id="KW-0378">Hydrolase</keyword>
<dbReference type="Proteomes" id="UP001151071">
    <property type="component" value="Unassembled WGS sequence"/>
</dbReference>
<dbReference type="EMBL" id="JAPYYP010000003">
    <property type="protein sequence ID" value="MDA5107399.1"/>
    <property type="molecule type" value="Genomic_DNA"/>
</dbReference>
<dbReference type="InterPro" id="IPR052379">
    <property type="entry name" value="Type_VII_TA_RNase"/>
</dbReference>
<evidence type="ECO:0000256" key="2">
    <source>
        <dbReference type="ARBA" id="ARBA00022722"/>
    </source>
</evidence>
<evidence type="ECO:0000256" key="4">
    <source>
        <dbReference type="ARBA" id="ARBA00024207"/>
    </source>
</evidence>
<dbReference type="GO" id="GO:0004540">
    <property type="term" value="F:RNA nuclease activity"/>
    <property type="evidence" value="ECO:0007669"/>
    <property type="project" value="InterPro"/>
</dbReference>
<reference evidence="5" key="1">
    <citation type="submission" date="2022-12" db="EMBL/GenBank/DDBJ databases">
        <title>Draft genome sequence of the thermophilic strain Brevibacillus thermoruber HT42, isolated from Los Humeros, Puebla, Mexico, with biotechnological potential.</title>
        <authorList>
            <person name="Lara Sanchez J."/>
            <person name="Solis Palacios R."/>
            <person name="Bustos Baena A.S."/>
            <person name="Ruz Baez A.E."/>
            <person name="Espinosa Luna G."/>
            <person name="Oliart Ros R.M."/>
        </authorList>
    </citation>
    <scope>NUCLEOTIDE SEQUENCE</scope>
    <source>
        <strain evidence="5">HT42</strain>
    </source>
</reference>
<comment type="caution">
    <text evidence="5">The sequence shown here is derived from an EMBL/GenBank/DDBJ whole genome shotgun (WGS) entry which is preliminary data.</text>
</comment>
<dbReference type="Gene3D" id="1.20.120.580">
    <property type="entry name" value="bsu32300-like"/>
    <property type="match status" value="1"/>
</dbReference>